<sequence>MHYSVITFGHFIQLTSLENLALMSMRSMEAPGDSGSPKAGNFSMHSMEAPGDSDSPKAASFEIQLFWFLLARESGGFRRRYYGAFRKK</sequence>
<gene>
    <name evidence="2" type="ORF">T265_02534</name>
</gene>
<dbReference type="Proteomes" id="UP000054324">
    <property type="component" value="Unassembled WGS sequence"/>
</dbReference>
<evidence type="ECO:0000256" key="1">
    <source>
        <dbReference type="SAM" id="MobiDB-lite"/>
    </source>
</evidence>
<dbReference type="CTD" id="20316722"/>
<dbReference type="GeneID" id="20316722"/>
<dbReference type="AlphaFoldDB" id="A0A074ZVT9"/>
<evidence type="ECO:0000313" key="3">
    <source>
        <dbReference type="Proteomes" id="UP000054324"/>
    </source>
</evidence>
<reference evidence="2 3" key="1">
    <citation type="submission" date="2013-11" db="EMBL/GenBank/DDBJ databases">
        <title>Opisthorchis viverrini - life in the bile duct.</title>
        <authorList>
            <person name="Young N.D."/>
            <person name="Nagarajan N."/>
            <person name="Lin S.J."/>
            <person name="Korhonen P.K."/>
            <person name="Jex A.R."/>
            <person name="Hall R.S."/>
            <person name="Safavi-Hemami H."/>
            <person name="Kaewkong W."/>
            <person name="Bertrand D."/>
            <person name="Gao S."/>
            <person name="Seet Q."/>
            <person name="Wongkham S."/>
            <person name="Teh B.T."/>
            <person name="Wongkham C."/>
            <person name="Intapan P.M."/>
            <person name="Maleewong W."/>
            <person name="Yang X."/>
            <person name="Hu M."/>
            <person name="Wang Z."/>
            <person name="Hofmann A."/>
            <person name="Sternberg P.W."/>
            <person name="Tan P."/>
            <person name="Wang J."/>
            <person name="Gasser R.B."/>
        </authorList>
    </citation>
    <scope>NUCLEOTIDE SEQUENCE [LARGE SCALE GENOMIC DNA]</scope>
</reference>
<organism evidence="2 3">
    <name type="scientific">Opisthorchis viverrini</name>
    <name type="common">Southeast Asian liver fluke</name>
    <dbReference type="NCBI Taxonomy" id="6198"/>
    <lineage>
        <taxon>Eukaryota</taxon>
        <taxon>Metazoa</taxon>
        <taxon>Spiralia</taxon>
        <taxon>Lophotrochozoa</taxon>
        <taxon>Platyhelminthes</taxon>
        <taxon>Trematoda</taxon>
        <taxon>Digenea</taxon>
        <taxon>Opisthorchiida</taxon>
        <taxon>Opisthorchiata</taxon>
        <taxon>Opisthorchiidae</taxon>
        <taxon>Opisthorchis</taxon>
    </lineage>
</organism>
<protein>
    <submittedName>
        <fullName evidence="2">Uncharacterized protein</fullName>
    </submittedName>
</protein>
<dbReference type="KEGG" id="ovi:T265_02534"/>
<keyword evidence="3" id="KW-1185">Reference proteome</keyword>
<name>A0A074ZVT9_OPIVI</name>
<dbReference type="EMBL" id="KL596649">
    <property type="protein sequence ID" value="KER31216.1"/>
    <property type="molecule type" value="Genomic_DNA"/>
</dbReference>
<accession>A0A074ZVT9</accession>
<feature type="region of interest" description="Disordered" evidence="1">
    <location>
        <begin position="28"/>
        <end position="56"/>
    </location>
</feature>
<proteinExistence type="predicted"/>
<evidence type="ECO:0000313" key="2">
    <source>
        <dbReference type="EMBL" id="KER31216.1"/>
    </source>
</evidence>
<dbReference type="RefSeq" id="XP_009165061.1">
    <property type="nucleotide sequence ID" value="XM_009166797.1"/>
</dbReference>